<keyword evidence="5" id="KW-0479">Metal-binding</keyword>
<reference evidence="15" key="2">
    <citation type="submission" date="2021-04" db="EMBL/GenBank/DDBJ databases">
        <authorList>
            <person name="Gilroy R."/>
        </authorList>
    </citation>
    <scope>NUCLEOTIDE SEQUENCE</scope>
    <source>
        <strain evidence="15">811</strain>
    </source>
</reference>
<sequence length="449" mass="50497">MIQIQIPEKLKALAVRADFPLYVVGGTVRDALAGLPSSQDWDICAPADAEHFSALAQESGFTVNGVYKNTGTVNLTDGERKYEFTSFRTDVYRRGEHAPSKVTFTKDIATDARRRDFKCNAVYYDVAKETIEDPLGGVKDIEQRSLSTTREADEVFSEDGLRLMRLARQAAQTGFVPTLECIFGAKFNAALIAKISPERIYAELQLILHADEKYGRQYAHYEGLKLLEGTDVLNYILPELAAGKGLPQRKDFHDHDVLEHSLRACKYSDRQVRLSALLHDVGKPAVYNAEGHYHGHDAAGEKLARDILERLKAPKKLTDTVCRLVALHMYDLDGKAKENKVRRLIVANYDIYPLLRLVKQADYSGCKDDLNLCPTLQKWDGIVKKMQEEGVPFSLKQLALRGDALENVPPYRRGKILHKLLLWAACDGSLNNEKTLKKQAETFLEESDD</sequence>
<dbReference type="InterPro" id="IPR003607">
    <property type="entry name" value="HD/PDEase_dom"/>
</dbReference>
<evidence type="ECO:0000313" key="16">
    <source>
        <dbReference type="Proteomes" id="UP000824204"/>
    </source>
</evidence>
<organism evidence="15 16">
    <name type="scientific">Candidatus Borkfalkia faecipullorum</name>
    <dbReference type="NCBI Taxonomy" id="2838510"/>
    <lineage>
        <taxon>Bacteria</taxon>
        <taxon>Bacillati</taxon>
        <taxon>Bacillota</taxon>
        <taxon>Clostridia</taxon>
        <taxon>Christensenellales</taxon>
        <taxon>Christensenellaceae</taxon>
        <taxon>Candidatus Borkfalkia</taxon>
    </lineage>
</organism>
<dbReference type="Pfam" id="PF12627">
    <property type="entry name" value="PolyA_pol_RNAbd"/>
    <property type="match status" value="1"/>
</dbReference>
<evidence type="ECO:0000313" key="15">
    <source>
        <dbReference type="EMBL" id="HIX07484.1"/>
    </source>
</evidence>
<feature type="domain" description="Poly A polymerase head" evidence="12">
    <location>
        <begin position="21"/>
        <end position="146"/>
    </location>
</feature>
<keyword evidence="8" id="KW-0067">ATP-binding</keyword>
<evidence type="ECO:0000256" key="2">
    <source>
        <dbReference type="ARBA" id="ARBA00022679"/>
    </source>
</evidence>
<dbReference type="Pfam" id="PF01743">
    <property type="entry name" value="PolyA_pol"/>
    <property type="match status" value="1"/>
</dbReference>
<evidence type="ECO:0000256" key="6">
    <source>
        <dbReference type="ARBA" id="ARBA00022741"/>
    </source>
</evidence>
<dbReference type="Gene3D" id="1.10.3090.10">
    <property type="entry name" value="cca-adding enzyme, domain 2"/>
    <property type="match status" value="1"/>
</dbReference>
<dbReference type="SUPFAM" id="SSF81891">
    <property type="entry name" value="Poly A polymerase C-terminal region-like"/>
    <property type="match status" value="1"/>
</dbReference>
<comment type="similarity">
    <text evidence="11">Belongs to the tRNA nucleotidyltransferase/poly(A) polymerase family.</text>
</comment>
<dbReference type="GO" id="GO:0008033">
    <property type="term" value="P:tRNA processing"/>
    <property type="evidence" value="ECO:0007669"/>
    <property type="project" value="UniProtKB-KW"/>
</dbReference>
<evidence type="ECO:0000256" key="1">
    <source>
        <dbReference type="ARBA" id="ARBA00001946"/>
    </source>
</evidence>
<evidence type="ECO:0000259" key="14">
    <source>
        <dbReference type="Pfam" id="PF12627"/>
    </source>
</evidence>
<dbReference type="InterPro" id="IPR043519">
    <property type="entry name" value="NT_sf"/>
</dbReference>
<protein>
    <submittedName>
        <fullName evidence="15">HD domain-containing protein</fullName>
    </submittedName>
</protein>
<feature type="domain" description="HD" evidence="13">
    <location>
        <begin position="270"/>
        <end position="363"/>
    </location>
</feature>
<accession>A0A9D1V824</accession>
<keyword evidence="3" id="KW-0819">tRNA processing</keyword>
<evidence type="ECO:0000259" key="13">
    <source>
        <dbReference type="Pfam" id="PF01966"/>
    </source>
</evidence>
<dbReference type="InterPro" id="IPR002646">
    <property type="entry name" value="PolA_pol_head_dom"/>
</dbReference>
<evidence type="ECO:0000259" key="12">
    <source>
        <dbReference type="Pfam" id="PF01743"/>
    </source>
</evidence>
<dbReference type="PANTHER" id="PTHR47545:SF1">
    <property type="entry name" value="MULTIFUNCTIONAL CCA PROTEIN"/>
    <property type="match status" value="1"/>
</dbReference>
<dbReference type="GO" id="GO:0005524">
    <property type="term" value="F:ATP binding"/>
    <property type="evidence" value="ECO:0007669"/>
    <property type="project" value="UniProtKB-KW"/>
</dbReference>
<dbReference type="EMBL" id="DXFX01000043">
    <property type="protein sequence ID" value="HIX07484.1"/>
    <property type="molecule type" value="Genomic_DNA"/>
</dbReference>
<evidence type="ECO:0000256" key="11">
    <source>
        <dbReference type="RuleBase" id="RU003953"/>
    </source>
</evidence>
<name>A0A9D1V824_9FIRM</name>
<dbReference type="CDD" id="cd00077">
    <property type="entry name" value="HDc"/>
    <property type="match status" value="1"/>
</dbReference>
<comment type="caution">
    <text evidence="15">The sequence shown here is derived from an EMBL/GenBank/DDBJ whole genome shotgun (WGS) entry which is preliminary data.</text>
</comment>
<reference evidence="15" key="1">
    <citation type="journal article" date="2021" name="PeerJ">
        <title>Extensive microbial diversity within the chicken gut microbiome revealed by metagenomics and culture.</title>
        <authorList>
            <person name="Gilroy R."/>
            <person name="Ravi A."/>
            <person name="Getino M."/>
            <person name="Pursley I."/>
            <person name="Horton D.L."/>
            <person name="Alikhan N.F."/>
            <person name="Baker D."/>
            <person name="Gharbi K."/>
            <person name="Hall N."/>
            <person name="Watson M."/>
            <person name="Adriaenssens E.M."/>
            <person name="Foster-Nyarko E."/>
            <person name="Jarju S."/>
            <person name="Secka A."/>
            <person name="Antonio M."/>
            <person name="Oren A."/>
            <person name="Chaudhuri R.R."/>
            <person name="La Ragione R."/>
            <person name="Hildebrand F."/>
            <person name="Pallen M.J."/>
        </authorList>
    </citation>
    <scope>NUCLEOTIDE SEQUENCE</scope>
    <source>
        <strain evidence="15">811</strain>
    </source>
</reference>
<dbReference type="GO" id="GO:0042245">
    <property type="term" value="P:RNA repair"/>
    <property type="evidence" value="ECO:0007669"/>
    <property type="project" value="UniProtKB-KW"/>
</dbReference>
<evidence type="ECO:0000256" key="8">
    <source>
        <dbReference type="ARBA" id="ARBA00022840"/>
    </source>
</evidence>
<dbReference type="Pfam" id="PF01966">
    <property type="entry name" value="HD"/>
    <property type="match status" value="1"/>
</dbReference>
<dbReference type="GO" id="GO:0003723">
    <property type="term" value="F:RNA binding"/>
    <property type="evidence" value="ECO:0007669"/>
    <property type="project" value="UniProtKB-KW"/>
</dbReference>
<feature type="domain" description="tRNA nucleotidyltransferase/poly(A) polymerase RNA and SrmB- binding" evidence="14">
    <location>
        <begin position="188"/>
        <end position="242"/>
    </location>
</feature>
<evidence type="ECO:0000256" key="5">
    <source>
        <dbReference type="ARBA" id="ARBA00022723"/>
    </source>
</evidence>
<comment type="cofactor">
    <cofactor evidence="1">
        <name>Mg(2+)</name>
        <dbReference type="ChEBI" id="CHEBI:18420"/>
    </cofactor>
</comment>
<evidence type="ECO:0000256" key="9">
    <source>
        <dbReference type="ARBA" id="ARBA00022842"/>
    </source>
</evidence>
<keyword evidence="9" id="KW-0460">Magnesium</keyword>
<dbReference type="InterPro" id="IPR050124">
    <property type="entry name" value="tRNA_CCA-adding_enzyme"/>
</dbReference>
<dbReference type="SUPFAM" id="SSF81301">
    <property type="entry name" value="Nucleotidyltransferase"/>
    <property type="match status" value="1"/>
</dbReference>
<evidence type="ECO:0000256" key="4">
    <source>
        <dbReference type="ARBA" id="ARBA00022695"/>
    </source>
</evidence>
<proteinExistence type="inferred from homology"/>
<keyword evidence="6" id="KW-0547">Nucleotide-binding</keyword>
<dbReference type="InterPro" id="IPR006674">
    <property type="entry name" value="HD_domain"/>
</dbReference>
<keyword evidence="7" id="KW-0692">RNA repair</keyword>
<evidence type="ECO:0000256" key="7">
    <source>
        <dbReference type="ARBA" id="ARBA00022800"/>
    </source>
</evidence>
<dbReference type="Gene3D" id="3.30.460.10">
    <property type="entry name" value="Beta Polymerase, domain 2"/>
    <property type="match status" value="1"/>
</dbReference>
<dbReference type="CDD" id="cd05398">
    <property type="entry name" value="NT_ClassII-CCAase"/>
    <property type="match status" value="1"/>
</dbReference>
<dbReference type="GO" id="GO:0016779">
    <property type="term" value="F:nucleotidyltransferase activity"/>
    <property type="evidence" value="ECO:0007669"/>
    <property type="project" value="UniProtKB-KW"/>
</dbReference>
<dbReference type="Proteomes" id="UP000824204">
    <property type="component" value="Unassembled WGS sequence"/>
</dbReference>
<evidence type="ECO:0000256" key="10">
    <source>
        <dbReference type="ARBA" id="ARBA00022884"/>
    </source>
</evidence>
<keyword evidence="10 11" id="KW-0694">RNA-binding</keyword>
<keyword evidence="2 11" id="KW-0808">Transferase</keyword>
<dbReference type="GO" id="GO:0046872">
    <property type="term" value="F:metal ion binding"/>
    <property type="evidence" value="ECO:0007669"/>
    <property type="project" value="UniProtKB-KW"/>
</dbReference>
<gene>
    <name evidence="15" type="ORF">H9741_03360</name>
</gene>
<dbReference type="PANTHER" id="PTHR47545">
    <property type="entry name" value="MULTIFUNCTIONAL CCA PROTEIN"/>
    <property type="match status" value="1"/>
</dbReference>
<dbReference type="InterPro" id="IPR032828">
    <property type="entry name" value="PolyA_RNA-bd"/>
</dbReference>
<evidence type="ECO:0000256" key="3">
    <source>
        <dbReference type="ARBA" id="ARBA00022694"/>
    </source>
</evidence>
<dbReference type="AlphaFoldDB" id="A0A9D1V824"/>
<keyword evidence="4" id="KW-0548">Nucleotidyltransferase</keyword>